<evidence type="ECO:0000256" key="4">
    <source>
        <dbReference type="PROSITE-ProRule" id="PRU00335"/>
    </source>
</evidence>
<dbReference type="EMBL" id="JACHNH010000001">
    <property type="protein sequence ID" value="MBB4764291.1"/>
    <property type="molecule type" value="Genomic_DNA"/>
</dbReference>
<name>A0A7W7I0N0_9ACTN</name>
<dbReference type="InterPro" id="IPR009057">
    <property type="entry name" value="Homeodomain-like_sf"/>
</dbReference>
<dbReference type="PROSITE" id="PS50977">
    <property type="entry name" value="HTH_TETR_2"/>
    <property type="match status" value="1"/>
</dbReference>
<keyword evidence="7" id="KW-1185">Reference proteome</keyword>
<evidence type="ECO:0000259" key="5">
    <source>
        <dbReference type="PROSITE" id="PS50977"/>
    </source>
</evidence>
<proteinExistence type="predicted"/>
<dbReference type="PANTHER" id="PTHR47506:SF1">
    <property type="entry name" value="HTH-TYPE TRANSCRIPTIONAL REGULATOR YJDC"/>
    <property type="match status" value="1"/>
</dbReference>
<reference evidence="6 7" key="1">
    <citation type="submission" date="2020-08" db="EMBL/GenBank/DDBJ databases">
        <title>Sequencing the genomes of 1000 actinobacteria strains.</title>
        <authorList>
            <person name="Klenk H.-P."/>
        </authorList>
    </citation>
    <scope>NUCLEOTIDE SEQUENCE [LARGE SCALE GENOMIC DNA]</scope>
    <source>
        <strain evidence="6 7">DSM 43149</strain>
    </source>
</reference>
<dbReference type="PRINTS" id="PR00455">
    <property type="entry name" value="HTHTETR"/>
</dbReference>
<feature type="domain" description="HTH tetR-type" evidence="5">
    <location>
        <begin position="7"/>
        <end position="67"/>
    </location>
</feature>
<evidence type="ECO:0000256" key="1">
    <source>
        <dbReference type="ARBA" id="ARBA00023015"/>
    </source>
</evidence>
<keyword evidence="3" id="KW-0804">Transcription</keyword>
<dbReference type="Proteomes" id="UP000578112">
    <property type="component" value="Unassembled WGS sequence"/>
</dbReference>
<dbReference type="InterPro" id="IPR001647">
    <property type="entry name" value="HTH_TetR"/>
</dbReference>
<evidence type="ECO:0000313" key="6">
    <source>
        <dbReference type="EMBL" id="MBB4764291.1"/>
    </source>
</evidence>
<dbReference type="PANTHER" id="PTHR47506">
    <property type="entry name" value="TRANSCRIPTIONAL REGULATORY PROTEIN"/>
    <property type="match status" value="1"/>
</dbReference>
<organism evidence="6 7">
    <name type="scientific">Actinoplanes digitatis</name>
    <dbReference type="NCBI Taxonomy" id="1868"/>
    <lineage>
        <taxon>Bacteria</taxon>
        <taxon>Bacillati</taxon>
        <taxon>Actinomycetota</taxon>
        <taxon>Actinomycetes</taxon>
        <taxon>Micromonosporales</taxon>
        <taxon>Micromonosporaceae</taxon>
        <taxon>Actinoplanes</taxon>
    </lineage>
</organism>
<comment type="caution">
    <text evidence="6">The sequence shown here is derived from an EMBL/GenBank/DDBJ whole genome shotgun (WGS) entry which is preliminary data.</text>
</comment>
<dbReference type="GO" id="GO:0003677">
    <property type="term" value="F:DNA binding"/>
    <property type="evidence" value="ECO:0007669"/>
    <property type="project" value="UniProtKB-UniRule"/>
</dbReference>
<evidence type="ECO:0000256" key="2">
    <source>
        <dbReference type="ARBA" id="ARBA00023125"/>
    </source>
</evidence>
<gene>
    <name evidence="6" type="ORF">BJ971_004847</name>
</gene>
<dbReference type="Pfam" id="PF00440">
    <property type="entry name" value="TetR_N"/>
    <property type="match status" value="1"/>
</dbReference>
<keyword evidence="1" id="KW-0805">Transcription regulation</keyword>
<sequence>MRTRDPDAKRDALLSAGVSLAHEDGLGQVSVNRVVAAAGVAKGTFFHHFGDRAGFLVELHRRFHDRLAEDISAAIGDLSPGRDRLLLATTAYLDGCRRDQGTRALLVEARAEPAVRAEITRRNAQFTALAAADFAALGRPGAEAAAQLWVVMAAEVAVAESARDAVIAPLRDALAGFLPGGRGSHAP</sequence>
<evidence type="ECO:0000256" key="3">
    <source>
        <dbReference type="ARBA" id="ARBA00023163"/>
    </source>
</evidence>
<accession>A0A7W7I0N0</accession>
<dbReference type="AlphaFoldDB" id="A0A7W7I0N0"/>
<evidence type="ECO:0000313" key="7">
    <source>
        <dbReference type="Proteomes" id="UP000578112"/>
    </source>
</evidence>
<protein>
    <submittedName>
        <fullName evidence="6">AcrR family transcriptional regulator</fullName>
    </submittedName>
</protein>
<dbReference type="Gene3D" id="1.10.357.10">
    <property type="entry name" value="Tetracycline Repressor, domain 2"/>
    <property type="match status" value="1"/>
</dbReference>
<keyword evidence="2 4" id="KW-0238">DNA-binding</keyword>
<dbReference type="RefSeq" id="WP_184995495.1">
    <property type="nucleotide sequence ID" value="NZ_BOMK01000048.1"/>
</dbReference>
<dbReference type="SUPFAM" id="SSF46689">
    <property type="entry name" value="Homeodomain-like"/>
    <property type="match status" value="1"/>
</dbReference>
<feature type="DNA-binding region" description="H-T-H motif" evidence="4">
    <location>
        <begin position="30"/>
        <end position="49"/>
    </location>
</feature>